<comment type="caution">
    <text evidence="2">The sequence shown here is derived from an EMBL/GenBank/DDBJ whole genome shotgun (WGS) entry which is preliminary data.</text>
</comment>
<organism evidence="2 3">
    <name type="scientific">Agrocybe pediades</name>
    <dbReference type="NCBI Taxonomy" id="84607"/>
    <lineage>
        <taxon>Eukaryota</taxon>
        <taxon>Fungi</taxon>
        <taxon>Dikarya</taxon>
        <taxon>Basidiomycota</taxon>
        <taxon>Agaricomycotina</taxon>
        <taxon>Agaricomycetes</taxon>
        <taxon>Agaricomycetidae</taxon>
        <taxon>Agaricales</taxon>
        <taxon>Agaricineae</taxon>
        <taxon>Strophariaceae</taxon>
        <taxon>Agrocybe</taxon>
    </lineage>
</organism>
<dbReference type="EMBL" id="JAACJL010000017">
    <property type="protein sequence ID" value="KAF4618944.1"/>
    <property type="molecule type" value="Genomic_DNA"/>
</dbReference>
<proteinExistence type="predicted"/>
<dbReference type="SUPFAM" id="SSF81383">
    <property type="entry name" value="F-box domain"/>
    <property type="match status" value="1"/>
</dbReference>
<dbReference type="AlphaFoldDB" id="A0A8H4VT17"/>
<dbReference type="InterPro" id="IPR036047">
    <property type="entry name" value="F-box-like_dom_sf"/>
</dbReference>
<reference evidence="2 3" key="1">
    <citation type="submission" date="2019-12" db="EMBL/GenBank/DDBJ databases">
        <authorList>
            <person name="Floudas D."/>
            <person name="Bentzer J."/>
            <person name="Ahren D."/>
            <person name="Johansson T."/>
            <person name="Persson P."/>
            <person name="Tunlid A."/>
        </authorList>
    </citation>
    <scope>NUCLEOTIDE SEQUENCE [LARGE SCALE GENOMIC DNA]</scope>
    <source>
        <strain evidence="2 3">CBS 102.39</strain>
    </source>
</reference>
<keyword evidence="3" id="KW-1185">Reference proteome</keyword>
<evidence type="ECO:0008006" key="4">
    <source>
        <dbReference type="Google" id="ProtNLM"/>
    </source>
</evidence>
<evidence type="ECO:0000256" key="1">
    <source>
        <dbReference type="SAM" id="SignalP"/>
    </source>
</evidence>
<sequence length="506" mass="56203">MDSKITAMAMREAASILTLGLDLLVSIACSLRPPDILSLRQTCKTLQAATTPIVWLHALRQMLEEHCIPEQTFPLESMTTRQLQRLALTPARFSWLIGSPAEVNPTHIRVLPDFAISNEDASVLGLVSWEEYMGCSLIPGGRYLFVFQKIQAPTMKTSLHVWDLGIRGYNDNTKVVLRTLLGDHVFQPLRLFPVSGGGGTYLVGIEEADVPSLAVQKITTYAQNPVITLVNRHIIQDEIVSLTVSGTRMAYLNVRSVLVVWDFVEDKSARWESFIGVDDDHKSEKTICCKFQIHIYEDTVMVHRSGELILWKIPPLRPHDQSGLVPNERSFTLTSLFGVQAQDYGQNVQDDLSTVMLPQNPSIDSDGIDTIAFLNRDRDTFCTKWIQPMLKHLSNEVSLPGVLPINGPTILGSPEFDNAQLSALRRCNDYILTSFLSHDSSALNIFMFPPAGPKSPSGNSTPASVSACKAIDVNFFKLSITRVETCVATGRMCVMTEESIFVMDFA</sequence>
<protein>
    <recommendedName>
        <fullName evidence="4">F-box domain-containing protein</fullName>
    </recommendedName>
</protein>
<keyword evidence="1" id="KW-0732">Signal</keyword>
<feature type="chain" id="PRO_5034456086" description="F-box domain-containing protein" evidence="1">
    <location>
        <begin position="29"/>
        <end position="506"/>
    </location>
</feature>
<dbReference type="Proteomes" id="UP000521872">
    <property type="component" value="Unassembled WGS sequence"/>
</dbReference>
<evidence type="ECO:0000313" key="3">
    <source>
        <dbReference type="Proteomes" id="UP000521872"/>
    </source>
</evidence>
<evidence type="ECO:0000313" key="2">
    <source>
        <dbReference type="EMBL" id="KAF4618944.1"/>
    </source>
</evidence>
<accession>A0A8H4VT17</accession>
<name>A0A8H4VT17_9AGAR</name>
<gene>
    <name evidence="2" type="ORF">D9613_009785</name>
</gene>
<feature type="signal peptide" evidence="1">
    <location>
        <begin position="1"/>
        <end position="28"/>
    </location>
</feature>